<proteinExistence type="predicted"/>
<dbReference type="Proteomes" id="UP001317001">
    <property type="component" value="Chromosome"/>
</dbReference>
<keyword evidence="2" id="KW-1185">Reference proteome</keyword>
<dbReference type="EMBL" id="CP102382">
    <property type="protein sequence ID" value="UUV22676.1"/>
    <property type="molecule type" value="Genomic_DNA"/>
</dbReference>
<dbReference type="Gene3D" id="2.180.10.10">
    <property type="entry name" value="RHS repeat-associated core"/>
    <property type="match status" value="1"/>
</dbReference>
<accession>A0ABY5NVR5</accession>
<dbReference type="PROSITE" id="PS51257">
    <property type="entry name" value="PROKAR_LIPOPROTEIN"/>
    <property type="match status" value="1"/>
</dbReference>
<reference evidence="1 2" key="1">
    <citation type="submission" date="2022-08" db="EMBL/GenBank/DDBJ databases">
        <title>Myroides zhujiangensis sp. nov., a novel bacterium isolated from sediment in the Pearl River Estuary.</title>
        <authorList>
            <person name="Cui L."/>
        </authorList>
    </citation>
    <scope>NUCLEOTIDE SEQUENCE [LARGE SCALE GENOMIC DNA]</scope>
    <source>
        <strain evidence="1 2">SCSIO 72103</strain>
    </source>
</reference>
<organism evidence="1 2">
    <name type="scientific">Paenimyroides aestuarii</name>
    <dbReference type="NCBI Taxonomy" id="2968490"/>
    <lineage>
        <taxon>Bacteria</taxon>
        <taxon>Pseudomonadati</taxon>
        <taxon>Bacteroidota</taxon>
        <taxon>Flavobacteriia</taxon>
        <taxon>Flavobacteriales</taxon>
        <taxon>Flavobacteriaceae</taxon>
        <taxon>Paenimyroides</taxon>
    </lineage>
</organism>
<protein>
    <recommendedName>
        <fullName evidence="3">YD repeat-containing protein</fullName>
    </recommendedName>
</protein>
<gene>
    <name evidence="1" type="ORF">NPX36_06440</name>
</gene>
<evidence type="ECO:0008006" key="3">
    <source>
        <dbReference type="Google" id="ProtNLM"/>
    </source>
</evidence>
<dbReference type="RefSeq" id="WP_257500589.1">
    <property type="nucleotide sequence ID" value="NZ_CP102382.1"/>
</dbReference>
<sequence length="245" mass="27170">MKKSLVPAVLMTAAIFVSCKNDDNIAEVKKLPKSITSVDTNLSFSYSTTGQLVKVIDKDSETAYTETIFTYDSSGKVTKFVTIYNDPISTETNSYTITYPSATQAKVADEDNDYILVNFNDKGQVLNFNFYGDLTTFTYDNKGNVVKIVDENTTTTASYNSDKGVLSGITSPKWVLLLSDFDLHFFGENNPITVTEVAVFNGTTYNSSETYSYPIAHIIDGYPTRMSVNYNENGSTTNEVYTVSY</sequence>
<evidence type="ECO:0000313" key="1">
    <source>
        <dbReference type="EMBL" id="UUV22676.1"/>
    </source>
</evidence>
<name>A0ABY5NVR5_9FLAO</name>
<evidence type="ECO:0000313" key="2">
    <source>
        <dbReference type="Proteomes" id="UP001317001"/>
    </source>
</evidence>